<reference evidence="1" key="1">
    <citation type="journal article" date="2013" name="Genetics">
        <title>The draft genome and transcriptome of Panagrellus redivivus are shaped by the harsh demands of a free-living lifestyle.</title>
        <authorList>
            <person name="Srinivasan J."/>
            <person name="Dillman A.R."/>
            <person name="Macchietto M.G."/>
            <person name="Heikkinen L."/>
            <person name="Lakso M."/>
            <person name="Fracchia K.M."/>
            <person name="Antoshechkin I."/>
            <person name="Mortazavi A."/>
            <person name="Wong G."/>
            <person name="Sternberg P.W."/>
        </authorList>
    </citation>
    <scope>NUCLEOTIDE SEQUENCE [LARGE SCALE GENOMIC DNA]</scope>
    <source>
        <strain evidence="1">MT8872</strain>
    </source>
</reference>
<evidence type="ECO:0000313" key="1">
    <source>
        <dbReference type="Proteomes" id="UP000492821"/>
    </source>
</evidence>
<dbReference type="AlphaFoldDB" id="A0A7E4W0W1"/>
<dbReference type="Proteomes" id="UP000492821">
    <property type="component" value="Unassembled WGS sequence"/>
</dbReference>
<dbReference type="WBParaSite" id="Pan_g5570.t1">
    <property type="protein sequence ID" value="Pan_g5570.t1"/>
    <property type="gene ID" value="Pan_g5570"/>
</dbReference>
<evidence type="ECO:0000313" key="2">
    <source>
        <dbReference type="WBParaSite" id="Pan_g5570.t1"/>
    </source>
</evidence>
<proteinExistence type="predicted"/>
<organism evidence="1 2">
    <name type="scientific">Panagrellus redivivus</name>
    <name type="common">Microworm</name>
    <dbReference type="NCBI Taxonomy" id="6233"/>
    <lineage>
        <taxon>Eukaryota</taxon>
        <taxon>Metazoa</taxon>
        <taxon>Ecdysozoa</taxon>
        <taxon>Nematoda</taxon>
        <taxon>Chromadorea</taxon>
        <taxon>Rhabditida</taxon>
        <taxon>Tylenchina</taxon>
        <taxon>Panagrolaimomorpha</taxon>
        <taxon>Panagrolaimoidea</taxon>
        <taxon>Panagrolaimidae</taxon>
        <taxon>Panagrellus</taxon>
    </lineage>
</organism>
<name>A0A7E4W0W1_PANRE</name>
<accession>A0A7E4W0W1</accession>
<protein>
    <submittedName>
        <fullName evidence="2">Lipoprotein</fullName>
    </submittedName>
</protein>
<reference evidence="2" key="2">
    <citation type="submission" date="2020-10" db="UniProtKB">
        <authorList>
            <consortium name="WormBaseParasite"/>
        </authorList>
    </citation>
    <scope>IDENTIFICATION</scope>
</reference>
<sequence>MPYPIAKLACGLRELATPVECYNLQAAGAGDSSMCPPIQTIHQTYNGFMIYRYDGKIRYRAEGNYINLQPDRIVCGKNAMLFQFRKHRT</sequence>
<keyword evidence="1" id="KW-1185">Reference proteome</keyword>